<accession>A0A4R1QL62</accession>
<protein>
    <recommendedName>
        <fullName evidence="5">Ribosome maturation factor RimM</fullName>
    </recommendedName>
</protein>
<comment type="caution">
    <text evidence="8">The sequence shown here is derived from an EMBL/GenBank/DDBJ whole genome shotgun (WGS) entry which is preliminary data.</text>
</comment>
<dbReference type="Pfam" id="PF24986">
    <property type="entry name" value="PRC_RimM"/>
    <property type="match status" value="1"/>
</dbReference>
<dbReference type="SUPFAM" id="SSF50447">
    <property type="entry name" value="Translation proteins"/>
    <property type="match status" value="1"/>
</dbReference>
<evidence type="ECO:0000256" key="3">
    <source>
        <dbReference type="ARBA" id="ARBA00022552"/>
    </source>
</evidence>
<dbReference type="PANTHER" id="PTHR33692:SF1">
    <property type="entry name" value="RIBOSOME MATURATION FACTOR RIMM"/>
    <property type="match status" value="1"/>
</dbReference>
<proteinExistence type="inferred from homology"/>
<evidence type="ECO:0000256" key="1">
    <source>
        <dbReference type="ARBA" id="ARBA00022490"/>
    </source>
</evidence>
<dbReference type="NCBIfam" id="TIGR02273">
    <property type="entry name" value="16S_RimM"/>
    <property type="match status" value="1"/>
</dbReference>
<dbReference type="Proteomes" id="UP000295008">
    <property type="component" value="Unassembled WGS sequence"/>
</dbReference>
<reference evidence="8 9" key="1">
    <citation type="submission" date="2019-03" db="EMBL/GenBank/DDBJ databases">
        <title>Genomic Encyclopedia of Type Strains, Phase IV (KMG-IV): sequencing the most valuable type-strain genomes for metagenomic binning, comparative biology and taxonomic classification.</title>
        <authorList>
            <person name="Goeker M."/>
        </authorList>
    </citation>
    <scope>NUCLEOTIDE SEQUENCE [LARGE SCALE GENOMIC DNA]</scope>
    <source>
        <strain evidence="8 9">LX-B</strain>
    </source>
</reference>
<feature type="domain" description="RimM N-terminal" evidence="6">
    <location>
        <begin position="9"/>
        <end position="89"/>
    </location>
</feature>
<dbReference type="GO" id="GO:0042274">
    <property type="term" value="P:ribosomal small subunit biogenesis"/>
    <property type="evidence" value="ECO:0007669"/>
    <property type="project" value="UniProtKB-UniRule"/>
</dbReference>
<dbReference type="HAMAP" id="MF_00014">
    <property type="entry name" value="Ribosome_mat_RimM"/>
    <property type="match status" value="1"/>
</dbReference>
<dbReference type="PANTHER" id="PTHR33692">
    <property type="entry name" value="RIBOSOME MATURATION FACTOR RIMM"/>
    <property type="match status" value="1"/>
</dbReference>
<dbReference type="GO" id="GO:0043022">
    <property type="term" value="F:ribosome binding"/>
    <property type="evidence" value="ECO:0007669"/>
    <property type="project" value="InterPro"/>
</dbReference>
<evidence type="ECO:0000313" key="9">
    <source>
        <dbReference type="Proteomes" id="UP000295008"/>
    </source>
</evidence>
<keyword evidence="4 5" id="KW-0143">Chaperone</keyword>
<dbReference type="Gene3D" id="2.30.30.240">
    <property type="entry name" value="PRC-barrel domain"/>
    <property type="match status" value="1"/>
</dbReference>
<dbReference type="InterPro" id="IPR056792">
    <property type="entry name" value="PRC_RimM"/>
</dbReference>
<dbReference type="AlphaFoldDB" id="A0A4R1QL62"/>
<evidence type="ECO:0000256" key="5">
    <source>
        <dbReference type="HAMAP-Rule" id="MF_00014"/>
    </source>
</evidence>
<organism evidence="8 9">
    <name type="scientific">Hydrogenispora ethanolica</name>
    <dbReference type="NCBI Taxonomy" id="1082276"/>
    <lineage>
        <taxon>Bacteria</taxon>
        <taxon>Bacillati</taxon>
        <taxon>Bacillota</taxon>
        <taxon>Hydrogenispora</taxon>
    </lineage>
</organism>
<evidence type="ECO:0000313" key="8">
    <source>
        <dbReference type="EMBL" id="TCL53917.1"/>
    </source>
</evidence>
<dbReference type="InterPro" id="IPR009000">
    <property type="entry name" value="Transl_B-barrel_sf"/>
</dbReference>
<dbReference type="InterPro" id="IPR002676">
    <property type="entry name" value="RimM_N"/>
</dbReference>
<name>A0A4R1QL62_HYDET</name>
<evidence type="ECO:0000259" key="6">
    <source>
        <dbReference type="Pfam" id="PF01782"/>
    </source>
</evidence>
<dbReference type="RefSeq" id="WP_165908341.1">
    <property type="nucleotide sequence ID" value="NZ_SLUN01000069.1"/>
</dbReference>
<dbReference type="InterPro" id="IPR036976">
    <property type="entry name" value="RimM_N_sf"/>
</dbReference>
<dbReference type="GO" id="GO:0006364">
    <property type="term" value="P:rRNA processing"/>
    <property type="evidence" value="ECO:0007669"/>
    <property type="project" value="UniProtKB-UniRule"/>
</dbReference>
<dbReference type="InterPro" id="IPR011033">
    <property type="entry name" value="PRC_barrel-like_sf"/>
</dbReference>
<dbReference type="EMBL" id="SLUN01000069">
    <property type="protein sequence ID" value="TCL53917.1"/>
    <property type="molecule type" value="Genomic_DNA"/>
</dbReference>
<comment type="domain">
    <text evidence="5">The PRC barrel domain binds ribosomal protein uS19.</text>
</comment>
<feature type="domain" description="Ribosome maturation factor RimM PRC barrel" evidence="7">
    <location>
        <begin position="102"/>
        <end position="168"/>
    </location>
</feature>
<sequence>METPDLIAIGEIIKAQGIKGELKVIPLTENPRRFGEVKRVFFHTQSGWQELFIEKYRDLNGIILLKFAGIDDLTAANLLGRGLIYIPRSERPPLPQGRYYFDEIEGLRVFTTSGRLLGVIDQILETGSNHVYRIQGDGKPILLPALKSVIQSIDLTEGKMTVELPEGLLEEDI</sequence>
<dbReference type="InterPro" id="IPR011961">
    <property type="entry name" value="RimM"/>
</dbReference>
<dbReference type="GO" id="GO:0005840">
    <property type="term" value="C:ribosome"/>
    <property type="evidence" value="ECO:0007669"/>
    <property type="project" value="InterPro"/>
</dbReference>
<gene>
    <name evidence="5" type="primary">rimM</name>
    <name evidence="8" type="ORF">EDC14_10695</name>
</gene>
<comment type="function">
    <text evidence="5">An accessory protein needed during the final step in the assembly of 30S ribosomal subunit, possibly for assembly of the head region. Essential for efficient processing of 16S rRNA. May be needed both before and after RbfA during the maturation of 16S rRNA. It has affinity for free ribosomal 30S subunits but not for 70S ribosomes.</text>
</comment>
<keyword evidence="1 5" id="KW-0963">Cytoplasm</keyword>
<dbReference type="GO" id="GO:0005737">
    <property type="term" value="C:cytoplasm"/>
    <property type="evidence" value="ECO:0007669"/>
    <property type="project" value="UniProtKB-SubCell"/>
</dbReference>
<comment type="subcellular location">
    <subcellularLocation>
        <location evidence="5">Cytoplasm</location>
    </subcellularLocation>
</comment>
<keyword evidence="3 5" id="KW-0698">rRNA processing</keyword>
<comment type="similarity">
    <text evidence="5">Belongs to the RimM family.</text>
</comment>
<evidence type="ECO:0000256" key="2">
    <source>
        <dbReference type="ARBA" id="ARBA00022517"/>
    </source>
</evidence>
<keyword evidence="9" id="KW-1185">Reference proteome</keyword>
<keyword evidence="2 5" id="KW-0690">Ribosome biogenesis</keyword>
<dbReference type="SUPFAM" id="SSF50346">
    <property type="entry name" value="PRC-barrel domain"/>
    <property type="match status" value="1"/>
</dbReference>
<comment type="subunit">
    <text evidence="5">Binds ribosomal protein uS19.</text>
</comment>
<dbReference type="Gene3D" id="2.40.30.60">
    <property type="entry name" value="RimM"/>
    <property type="match status" value="1"/>
</dbReference>
<evidence type="ECO:0000259" key="7">
    <source>
        <dbReference type="Pfam" id="PF24986"/>
    </source>
</evidence>
<dbReference type="Pfam" id="PF01782">
    <property type="entry name" value="RimM"/>
    <property type="match status" value="1"/>
</dbReference>
<evidence type="ECO:0000256" key="4">
    <source>
        <dbReference type="ARBA" id="ARBA00023186"/>
    </source>
</evidence>